<evidence type="ECO:0000313" key="3">
    <source>
        <dbReference type="Proteomes" id="UP000481087"/>
    </source>
</evidence>
<comment type="caution">
    <text evidence="2">The sequence shown here is derived from an EMBL/GenBank/DDBJ whole genome shotgun (WGS) entry which is preliminary data.</text>
</comment>
<feature type="transmembrane region" description="Helical" evidence="1">
    <location>
        <begin position="110"/>
        <end position="129"/>
    </location>
</feature>
<dbReference type="AlphaFoldDB" id="A0A6L8UWP7"/>
<keyword evidence="1" id="KW-0812">Transmembrane</keyword>
<keyword evidence="1" id="KW-1133">Transmembrane helix</keyword>
<organism evidence="2 3">
    <name type="scientific">Paenibacillus silvestris</name>
    <dbReference type="NCBI Taxonomy" id="2606219"/>
    <lineage>
        <taxon>Bacteria</taxon>
        <taxon>Bacillati</taxon>
        <taxon>Bacillota</taxon>
        <taxon>Bacilli</taxon>
        <taxon>Bacillales</taxon>
        <taxon>Paenibacillaceae</taxon>
        <taxon>Paenibacillus</taxon>
    </lineage>
</organism>
<sequence length="130" mass="14724">MVWTQWSLDRVIILLVGVAYLLLWMQVTLSHYRQNFHKKIMWSPVIISLLISLVSLLCTLINRHGWYTASQLIFWLGVLQGLIGFGFHLNGVRKRVGGLALRNFLTGPPVLMPLLFSFLSILGLTAIYGG</sequence>
<feature type="transmembrane region" description="Helical" evidence="1">
    <location>
        <begin position="12"/>
        <end position="29"/>
    </location>
</feature>
<dbReference type="RefSeq" id="WP_161406846.1">
    <property type="nucleotide sequence ID" value="NZ_WTUZ01000014.1"/>
</dbReference>
<dbReference type="EMBL" id="WTUZ01000014">
    <property type="protein sequence ID" value="MZQ82658.1"/>
    <property type="molecule type" value="Genomic_DNA"/>
</dbReference>
<feature type="transmembrane region" description="Helical" evidence="1">
    <location>
        <begin position="72"/>
        <end position="90"/>
    </location>
</feature>
<feature type="transmembrane region" description="Helical" evidence="1">
    <location>
        <begin position="41"/>
        <end position="60"/>
    </location>
</feature>
<name>A0A6L8UWP7_9BACL</name>
<gene>
    <name evidence="2" type="ORF">GQF01_11105</name>
</gene>
<evidence type="ECO:0000313" key="2">
    <source>
        <dbReference type="EMBL" id="MZQ82658.1"/>
    </source>
</evidence>
<proteinExistence type="predicted"/>
<keyword evidence="3" id="KW-1185">Reference proteome</keyword>
<evidence type="ECO:0000256" key="1">
    <source>
        <dbReference type="SAM" id="Phobius"/>
    </source>
</evidence>
<reference evidence="2 3" key="1">
    <citation type="submission" date="2019-12" db="EMBL/GenBank/DDBJ databases">
        <title>Paenibacillus sp. nov. sp. isolated from soil.</title>
        <authorList>
            <person name="Kim J."/>
            <person name="Jeong S.E."/>
            <person name="Jung H.S."/>
            <person name="Jeon C.O."/>
        </authorList>
    </citation>
    <scope>NUCLEOTIDE SEQUENCE [LARGE SCALE GENOMIC DNA]</scope>
    <source>
        <strain evidence="2 3">5J-6</strain>
    </source>
</reference>
<dbReference type="Proteomes" id="UP000481087">
    <property type="component" value="Unassembled WGS sequence"/>
</dbReference>
<keyword evidence="1" id="KW-0472">Membrane</keyword>
<accession>A0A6L8UWP7</accession>
<protein>
    <submittedName>
        <fullName evidence="2">Uncharacterized protein</fullName>
    </submittedName>
</protein>